<feature type="domain" description="Methyltransferase FkbM" evidence="1">
    <location>
        <begin position="52"/>
        <end position="208"/>
    </location>
</feature>
<accession>A0A931EBL8</accession>
<dbReference type="SUPFAM" id="SSF53335">
    <property type="entry name" value="S-adenosyl-L-methionine-dependent methyltransferases"/>
    <property type="match status" value="1"/>
</dbReference>
<dbReference type="RefSeq" id="WP_196991699.1">
    <property type="nucleotide sequence ID" value="NZ_JADWYR010000002.1"/>
</dbReference>
<dbReference type="PANTHER" id="PTHR34203">
    <property type="entry name" value="METHYLTRANSFERASE, FKBM FAMILY PROTEIN"/>
    <property type="match status" value="1"/>
</dbReference>
<evidence type="ECO:0000259" key="1">
    <source>
        <dbReference type="Pfam" id="PF05050"/>
    </source>
</evidence>
<dbReference type="InterPro" id="IPR052514">
    <property type="entry name" value="SAM-dependent_MTase"/>
</dbReference>
<dbReference type="InterPro" id="IPR006342">
    <property type="entry name" value="FkbM_mtfrase"/>
</dbReference>
<dbReference type="Pfam" id="PF05050">
    <property type="entry name" value="Methyltransf_21"/>
    <property type="match status" value="1"/>
</dbReference>
<organism evidence="2 3">
    <name type="scientific">Panacibacter microcysteis</name>
    <dbReference type="NCBI Taxonomy" id="2793269"/>
    <lineage>
        <taxon>Bacteria</taxon>
        <taxon>Pseudomonadati</taxon>
        <taxon>Bacteroidota</taxon>
        <taxon>Chitinophagia</taxon>
        <taxon>Chitinophagales</taxon>
        <taxon>Chitinophagaceae</taxon>
        <taxon>Panacibacter</taxon>
    </lineage>
</organism>
<dbReference type="PANTHER" id="PTHR34203:SF15">
    <property type="entry name" value="SLL1173 PROTEIN"/>
    <property type="match status" value="1"/>
</dbReference>
<evidence type="ECO:0000313" key="2">
    <source>
        <dbReference type="EMBL" id="MBG9377626.1"/>
    </source>
</evidence>
<evidence type="ECO:0000313" key="3">
    <source>
        <dbReference type="Proteomes" id="UP000628448"/>
    </source>
</evidence>
<dbReference type="GO" id="GO:0008168">
    <property type="term" value="F:methyltransferase activity"/>
    <property type="evidence" value="ECO:0007669"/>
    <property type="project" value="UniProtKB-KW"/>
</dbReference>
<dbReference type="EMBL" id="JADWYR010000002">
    <property type="protein sequence ID" value="MBG9377626.1"/>
    <property type="molecule type" value="Genomic_DNA"/>
</dbReference>
<comment type="caution">
    <text evidence="2">The sequence shown here is derived from an EMBL/GenBank/DDBJ whole genome shotgun (WGS) entry which is preliminary data.</text>
</comment>
<dbReference type="Gene3D" id="3.40.50.150">
    <property type="entry name" value="Vaccinia Virus protein VP39"/>
    <property type="match status" value="1"/>
</dbReference>
<name>A0A931EBL8_9BACT</name>
<dbReference type="GO" id="GO:0032259">
    <property type="term" value="P:methylation"/>
    <property type="evidence" value="ECO:0007669"/>
    <property type="project" value="UniProtKB-KW"/>
</dbReference>
<gene>
    <name evidence="2" type="ORF">I5907_15380</name>
</gene>
<dbReference type="NCBIfam" id="TIGR01444">
    <property type="entry name" value="fkbM_fam"/>
    <property type="match status" value="1"/>
</dbReference>
<keyword evidence="3" id="KW-1185">Reference proteome</keyword>
<protein>
    <submittedName>
        <fullName evidence="2">FkbM family methyltransferase</fullName>
    </submittedName>
</protein>
<reference evidence="2" key="1">
    <citation type="submission" date="2020-11" db="EMBL/GenBank/DDBJ databases">
        <title>Bacterial whole genome sequence for Panacibacter sp. DH6.</title>
        <authorList>
            <person name="Le V."/>
            <person name="Ko S."/>
            <person name="Ahn C.-Y."/>
            <person name="Oh H.-M."/>
        </authorList>
    </citation>
    <scope>NUCLEOTIDE SEQUENCE</scope>
    <source>
        <strain evidence="2">DH6</strain>
    </source>
</reference>
<dbReference type="Proteomes" id="UP000628448">
    <property type="component" value="Unassembled WGS sequence"/>
</dbReference>
<dbReference type="AlphaFoldDB" id="A0A931EBL8"/>
<dbReference type="InterPro" id="IPR029063">
    <property type="entry name" value="SAM-dependent_MTases_sf"/>
</dbReference>
<proteinExistence type="predicted"/>
<sequence length="269" mass="30617">MSATFTARLGDKKFKVPVVNGYGYYNLFPNQEVWMETLVKQMMQERPGAIIDVGVNIGQTLLKIASINSSTAYYGFEPNPLCYAYCSELVKVNALNSFNVYPVGLSSKAEVLDLYGDNEYASGASLVENFRVNTQKYSVIHRVPVMRGDDVLLKTNIETISFIKIDVEGAELEVIQGLKETLLQFKPPVIMEILPVYNTATENGKMRKMRQDALQRLLHEWQYNIYLIDESNVKLQFVEDIPVHGDMNRTNYVMLQAGQEKQFEKLLSM</sequence>
<keyword evidence="2" id="KW-0489">Methyltransferase</keyword>
<keyword evidence="2" id="KW-0808">Transferase</keyword>